<dbReference type="InParanoid" id="V5FIH8"/>
<dbReference type="OrthoDB" id="5840532at2759"/>
<dbReference type="PROSITE" id="PS00061">
    <property type="entry name" value="ADH_SHORT"/>
    <property type="match status" value="1"/>
</dbReference>
<evidence type="ECO:0000256" key="1">
    <source>
        <dbReference type="ARBA" id="ARBA00006484"/>
    </source>
</evidence>
<dbReference type="PRINTS" id="PR00081">
    <property type="entry name" value="GDHRDH"/>
</dbReference>
<reference evidence="6" key="1">
    <citation type="journal article" date="2014" name="Genome Announc.">
        <title>Draft genome sequence of the formaldehyde-resistant fungus Byssochlamys spectabilis No. 5 (anamorph Paecilomyces variotii No. 5) (NBRC109023).</title>
        <authorList>
            <person name="Oka T."/>
            <person name="Ekino K."/>
            <person name="Fukuda K."/>
            <person name="Nomura Y."/>
        </authorList>
    </citation>
    <scope>NUCLEOTIDE SEQUENCE [LARGE SCALE GENOMIC DNA]</scope>
    <source>
        <strain evidence="6">No. 5 / NBRC 109023</strain>
    </source>
</reference>
<dbReference type="Gene3D" id="3.40.50.720">
    <property type="entry name" value="NAD(P)-binding Rossmann-like Domain"/>
    <property type="match status" value="1"/>
</dbReference>
<evidence type="ECO:0000256" key="2">
    <source>
        <dbReference type="ARBA" id="ARBA00022857"/>
    </source>
</evidence>
<dbReference type="FunFam" id="3.40.50.720:FF:000084">
    <property type="entry name" value="Short-chain dehydrogenase reductase"/>
    <property type="match status" value="1"/>
</dbReference>
<dbReference type="SUPFAM" id="SSF51735">
    <property type="entry name" value="NAD(P)-binding Rossmann-fold domains"/>
    <property type="match status" value="1"/>
</dbReference>
<name>V5FIH8_BYSSN</name>
<keyword evidence="2" id="KW-0521">NADP</keyword>
<comment type="caution">
    <text evidence="5">The sequence shown here is derived from an EMBL/GenBank/DDBJ whole genome shotgun (WGS) entry which is preliminary data.</text>
</comment>
<feature type="compositionally biased region" description="Basic and acidic residues" evidence="4">
    <location>
        <begin position="360"/>
        <end position="371"/>
    </location>
</feature>
<dbReference type="InterPro" id="IPR036291">
    <property type="entry name" value="NAD(P)-bd_dom_sf"/>
</dbReference>
<dbReference type="EMBL" id="BAUL01000001">
    <property type="protein sequence ID" value="GAD91508.1"/>
    <property type="molecule type" value="Genomic_DNA"/>
</dbReference>
<dbReference type="InterPro" id="IPR002347">
    <property type="entry name" value="SDR_fam"/>
</dbReference>
<comment type="similarity">
    <text evidence="1">Belongs to the short-chain dehydrogenases/reductases (SDR) family.</text>
</comment>
<dbReference type="PANTHER" id="PTHR42760">
    <property type="entry name" value="SHORT-CHAIN DEHYDROGENASES/REDUCTASES FAMILY MEMBER"/>
    <property type="match status" value="1"/>
</dbReference>
<dbReference type="eggNOG" id="KOG1200">
    <property type="taxonomic scope" value="Eukaryota"/>
</dbReference>
<gene>
    <name evidence="5" type="ORF">PVAR5_0080</name>
</gene>
<dbReference type="Pfam" id="PF13561">
    <property type="entry name" value="adh_short_C2"/>
    <property type="match status" value="1"/>
</dbReference>
<evidence type="ECO:0000313" key="6">
    <source>
        <dbReference type="Proteomes" id="UP000018001"/>
    </source>
</evidence>
<evidence type="ECO:0000313" key="5">
    <source>
        <dbReference type="EMBL" id="GAD91508.1"/>
    </source>
</evidence>
<keyword evidence="6" id="KW-1185">Reference proteome</keyword>
<feature type="region of interest" description="Disordered" evidence="4">
    <location>
        <begin position="359"/>
        <end position="384"/>
    </location>
</feature>
<dbReference type="PANTHER" id="PTHR42760:SF133">
    <property type="entry name" value="3-OXOACYL-[ACYL-CARRIER-PROTEIN] REDUCTASE"/>
    <property type="match status" value="1"/>
</dbReference>
<dbReference type="GO" id="GO:0016616">
    <property type="term" value="F:oxidoreductase activity, acting on the CH-OH group of donors, NAD or NADP as acceptor"/>
    <property type="evidence" value="ECO:0007669"/>
    <property type="project" value="TreeGrafter"/>
</dbReference>
<organism evidence="5 6">
    <name type="scientific">Byssochlamys spectabilis (strain No. 5 / NBRC 109023)</name>
    <name type="common">Paecilomyces variotii</name>
    <dbReference type="NCBI Taxonomy" id="1356009"/>
    <lineage>
        <taxon>Eukaryota</taxon>
        <taxon>Fungi</taxon>
        <taxon>Dikarya</taxon>
        <taxon>Ascomycota</taxon>
        <taxon>Pezizomycotina</taxon>
        <taxon>Eurotiomycetes</taxon>
        <taxon>Eurotiomycetidae</taxon>
        <taxon>Eurotiales</taxon>
        <taxon>Thermoascaceae</taxon>
        <taxon>Paecilomyces</taxon>
    </lineage>
</organism>
<evidence type="ECO:0000256" key="4">
    <source>
        <dbReference type="SAM" id="MobiDB-lite"/>
    </source>
</evidence>
<sequence length="410" mass="43227">MSSTIVKGSQTEMHTCDTRMYSCSRGQPLYLGDIDDGCGDMGGKYNAGGAVVRWHCSFIVMGNSTVAASWILTGSRFVFGAGSGIGRQIALTLALGGASTVVCADMNLQNAQQTADTISSSHADQPSDIRASAMQIDVRKEDEVENLVHVVRSQYGRIDICVDTAGVGVLKQTPISSMSQDEYRDMDEVHNIGSFLIIRAMLKAMLQQELRGIGRSSSRGSIVILTSLASEGVYIGVGDYSSAKRSVKGLVQTAAIENARKGIRINAAAPSYVSGPMINKFFDGAPEAKEAMLGDLAMGRLAEPEEVADAVVFLASSAASYINGHTLVIDGANLQPGCDPEPEGFGVIQIWKIDSLHSTASKDPDRVDGARDGANSGGSVQGRQQGTIDVDELVVQSLASVQRALALALS</sequence>
<proteinExistence type="inferred from homology"/>
<evidence type="ECO:0000256" key="3">
    <source>
        <dbReference type="ARBA" id="ARBA00023002"/>
    </source>
</evidence>
<keyword evidence="3" id="KW-0560">Oxidoreductase</keyword>
<dbReference type="GO" id="GO:0048038">
    <property type="term" value="F:quinone binding"/>
    <property type="evidence" value="ECO:0007669"/>
    <property type="project" value="TreeGrafter"/>
</dbReference>
<dbReference type="CDD" id="cd05233">
    <property type="entry name" value="SDR_c"/>
    <property type="match status" value="1"/>
</dbReference>
<protein>
    <submittedName>
        <fullName evidence="5">Oxidoreductase, short-chain dehydrogenase/reductase family</fullName>
    </submittedName>
</protein>
<dbReference type="AlphaFoldDB" id="V5FIH8"/>
<dbReference type="GO" id="GO:0006633">
    <property type="term" value="P:fatty acid biosynthetic process"/>
    <property type="evidence" value="ECO:0007669"/>
    <property type="project" value="TreeGrafter"/>
</dbReference>
<dbReference type="HOGENOM" id="CLU_670830_0_0_1"/>
<accession>V5FIH8</accession>
<dbReference type="Proteomes" id="UP000018001">
    <property type="component" value="Unassembled WGS sequence"/>
</dbReference>
<dbReference type="InterPro" id="IPR020904">
    <property type="entry name" value="Sc_DH/Rdtase_CS"/>
</dbReference>